<protein>
    <submittedName>
        <fullName evidence="1">Uncharacterized protein</fullName>
    </submittedName>
</protein>
<sequence length="151" mass="16322">MNGLACYGPKNNTIAEIGFHLHAHLAIFRDGMQLAVPENIGLVGDENVPGTACDYPLHTHDATGILHVEAFNNNPVTLGQFFAIWGQPLSRTNVAGLINMPVAVYIQDGGNLRKYQGDLASIELKSFRSIVIQLGTPLTEIPTYELAIGPQ</sequence>
<keyword evidence="1" id="KW-0614">Plasmid</keyword>
<geneLocation type="plasmid" evidence="1">
    <name>pW11NP2</name>
</geneLocation>
<accession>A0A2S1FII6</accession>
<proteinExistence type="predicted"/>
<dbReference type="EMBL" id="MG869625">
    <property type="protein sequence ID" value="AWD72334.1"/>
    <property type="molecule type" value="Genomic_DNA"/>
</dbReference>
<dbReference type="AlphaFoldDB" id="A0A2S1FII6"/>
<name>A0A2S1FII6_9BURK</name>
<gene>
    <name evidence="1" type="ORF">pW11NP2_p007</name>
</gene>
<reference evidence="1" key="1">
    <citation type="submission" date="2018-01" db="EMBL/GenBank/DDBJ databases">
        <title>Plasmids of psychrophilic Polaromonas spp. isolated from Arctic and Antarctic glaciers.</title>
        <authorList>
            <person name="Dziewit L."/>
            <person name="Ciok A."/>
        </authorList>
    </citation>
    <scope>NUCLEOTIDE SEQUENCE</scope>
    <source>
        <plasmid evidence="1">pW11NP2</plasmid>
    </source>
</reference>
<dbReference type="RefSeq" id="WP_181377639.1">
    <property type="nucleotide sequence ID" value="NZ_MG869625.1"/>
</dbReference>
<evidence type="ECO:0000313" key="1">
    <source>
        <dbReference type="EMBL" id="AWD72334.1"/>
    </source>
</evidence>
<organism evidence="1">
    <name type="scientific">Polaromonas sp. W11N</name>
    <dbReference type="NCBI Taxonomy" id="1840303"/>
    <lineage>
        <taxon>Bacteria</taxon>
        <taxon>Pseudomonadati</taxon>
        <taxon>Pseudomonadota</taxon>
        <taxon>Betaproteobacteria</taxon>
        <taxon>Burkholderiales</taxon>
        <taxon>Comamonadaceae</taxon>
        <taxon>Polaromonas</taxon>
    </lineage>
</organism>